<evidence type="ECO:0000256" key="1">
    <source>
        <dbReference type="SAM" id="MobiDB-lite"/>
    </source>
</evidence>
<reference evidence="2 3" key="1">
    <citation type="submission" date="2013-03" db="EMBL/GenBank/DDBJ databases">
        <title>The Genome Sequence of Exophiala aquamarina CBS 119918.</title>
        <authorList>
            <consortium name="The Broad Institute Genomics Platform"/>
            <person name="Cuomo C."/>
            <person name="de Hoog S."/>
            <person name="Gorbushina A."/>
            <person name="Walker B."/>
            <person name="Young S.K."/>
            <person name="Zeng Q."/>
            <person name="Gargeya S."/>
            <person name="Fitzgerald M."/>
            <person name="Haas B."/>
            <person name="Abouelleil A."/>
            <person name="Allen A.W."/>
            <person name="Alvarado L."/>
            <person name="Arachchi H.M."/>
            <person name="Berlin A.M."/>
            <person name="Chapman S.B."/>
            <person name="Gainer-Dewar J."/>
            <person name="Goldberg J."/>
            <person name="Griggs A."/>
            <person name="Gujja S."/>
            <person name="Hansen M."/>
            <person name="Howarth C."/>
            <person name="Imamovic A."/>
            <person name="Ireland A."/>
            <person name="Larimer J."/>
            <person name="McCowan C."/>
            <person name="Murphy C."/>
            <person name="Pearson M."/>
            <person name="Poon T.W."/>
            <person name="Priest M."/>
            <person name="Roberts A."/>
            <person name="Saif S."/>
            <person name="Shea T."/>
            <person name="Sisk P."/>
            <person name="Sykes S."/>
            <person name="Wortman J."/>
            <person name="Nusbaum C."/>
            <person name="Birren B."/>
        </authorList>
    </citation>
    <scope>NUCLEOTIDE SEQUENCE [LARGE SCALE GENOMIC DNA]</scope>
    <source>
        <strain evidence="2 3">CBS 119918</strain>
    </source>
</reference>
<protein>
    <submittedName>
        <fullName evidence="2">Uncharacterized protein</fullName>
    </submittedName>
</protein>
<feature type="region of interest" description="Disordered" evidence="1">
    <location>
        <begin position="1"/>
        <end position="89"/>
    </location>
</feature>
<proteinExistence type="predicted"/>
<feature type="compositionally biased region" description="Polar residues" evidence="1">
    <location>
        <begin position="59"/>
        <end position="77"/>
    </location>
</feature>
<gene>
    <name evidence="2" type="ORF">A1O9_04262</name>
</gene>
<dbReference type="STRING" id="1182545.A0A072PJD1"/>
<dbReference type="EMBL" id="AMGV01000003">
    <property type="protein sequence ID" value="KEF59418.1"/>
    <property type="molecule type" value="Genomic_DNA"/>
</dbReference>
<evidence type="ECO:0000313" key="3">
    <source>
        <dbReference type="Proteomes" id="UP000027920"/>
    </source>
</evidence>
<dbReference type="HOGENOM" id="CLU_091408_0_0_1"/>
<dbReference type="Proteomes" id="UP000027920">
    <property type="component" value="Unassembled WGS sequence"/>
</dbReference>
<sequence length="248" mass="27936">MNLDSALVDSPTTDEGKQSENLTLHEAPTVYPRPRQNSSARKRTNDEVYEPVQAPVPSPRSSRFQKSTMSISLSDALSQKPVASGSDGTLVSGQVVTTSLAENKPAPHNVLADQPPSDTPSDSFVQEITGYQQQLELEFQTFERSLEERDTTADLESLDWNDLEERYKREIQPHIDSEQAVMTEFGSRFQQFMLYMQVCNDQEAERAIKRLRTRISLAQNSEQSLAQKQEHRTKVLEAFQSAMALLGK</sequence>
<dbReference type="OrthoDB" id="5335351at2759"/>
<evidence type="ECO:0000313" key="2">
    <source>
        <dbReference type="EMBL" id="KEF59418.1"/>
    </source>
</evidence>
<comment type="caution">
    <text evidence="2">The sequence shown here is derived from an EMBL/GenBank/DDBJ whole genome shotgun (WGS) entry which is preliminary data.</text>
</comment>
<name>A0A072PJD1_9EURO</name>
<accession>A0A072PJD1</accession>
<dbReference type="VEuPathDB" id="FungiDB:A1O9_04262"/>
<organism evidence="2 3">
    <name type="scientific">Exophiala aquamarina CBS 119918</name>
    <dbReference type="NCBI Taxonomy" id="1182545"/>
    <lineage>
        <taxon>Eukaryota</taxon>
        <taxon>Fungi</taxon>
        <taxon>Dikarya</taxon>
        <taxon>Ascomycota</taxon>
        <taxon>Pezizomycotina</taxon>
        <taxon>Eurotiomycetes</taxon>
        <taxon>Chaetothyriomycetidae</taxon>
        <taxon>Chaetothyriales</taxon>
        <taxon>Herpotrichiellaceae</taxon>
        <taxon>Exophiala</taxon>
    </lineage>
</organism>
<dbReference type="RefSeq" id="XP_013262008.1">
    <property type="nucleotide sequence ID" value="XM_013406554.1"/>
</dbReference>
<feature type="non-terminal residue" evidence="2">
    <location>
        <position position="248"/>
    </location>
</feature>
<dbReference type="AlphaFoldDB" id="A0A072PJD1"/>
<keyword evidence="3" id="KW-1185">Reference proteome</keyword>
<feature type="region of interest" description="Disordered" evidence="1">
    <location>
        <begin position="101"/>
        <end position="121"/>
    </location>
</feature>
<dbReference type="GeneID" id="25279195"/>